<evidence type="ECO:0000313" key="2">
    <source>
        <dbReference type="Proteomes" id="UP000245938"/>
    </source>
</evidence>
<dbReference type="EMBL" id="QFVR01000031">
    <property type="protein sequence ID" value="PWI23726.1"/>
    <property type="molecule type" value="Genomic_DNA"/>
</dbReference>
<protein>
    <submittedName>
        <fullName evidence="1">Uncharacterized protein</fullName>
    </submittedName>
</protein>
<accession>A0A2U3AGQ3</accession>
<organism evidence="1 2">
    <name type="scientific">Kurthia sibirica</name>
    <dbReference type="NCBI Taxonomy" id="202750"/>
    <lineage>
        <taxon>Bacteria</taxon>
        <taxon>Bacillati</taxon>
        <taxon>Bacillota</taxon>
        <taxon>Bacilli</taxon>
        <taxon>Bacillales</taxon>
        <taxon>Caryophanaceae</taxon>
        <taxon>Kurthia</taxon>
    </lineage>
</organism>
<reference evidence="1 2" key="1">
    <citation type="submission" date="2018-05" db="EMBL/GenBank/DDBJ databases">
        <title>Kurthia sibirica genome sequence.</title>
        <authorList>
            <person name="Maclea K.S."/>
            <person name="Goen A.E."/>
        </authorList>
    </citation>
    <scope>NUCLEOTIDE SEQUENCE [LARGE SCALE GENOMIC DNA]</scope>
    <source>
        <strain evidence="1 2">ATCC 49154</strain>
    </source>
</reference>
<comment type="caution">
    <text evidence="1">The sequence shown here is derived from an EMBL/GenBank/DDBJ whole genome shotgun (WGS) entry which is preliminary data.</text>
</comment>
<sequence length="104" mass="12060">MLNGSFSMISPSELRDRMKSSQYEKDMIKAFRLVNQMIEDGLKNGDCMIRLPYDMKLGNLASADDKTDALANRLLQAGFNCKKETKMKNGVMQRPTWYLYFDYI</sequence>
<name>A0A2U3AGQ3_9BACL</name>
<evidence type="ECO:0000313" key="1">
    <source>
        <dbReference type="EMBL" id="PWI23726.1"/>
    </source>
</evidence>
<dbReference type="RefSeq" id="WP_109307329.1">
    <property type="nucleotide sequence ID" value="NZ_BJUF01000073.1"/>
</dbReference>
<gene>
    <name evidence="1" type="ORF">DEX24_15645</name>
</gene>
<dbReference type="AlphaFoldDB" id="A0A2U3AGQ3"/>
<dbReference type="Proteomes" id="UP000245938">
    <property type="component" value="Unassembled WGS sequence"/>
</dbReference>
<dbReference type="OrthoDB" id="9994027at2"/>
<proteinExistence type="predicted"/>
<keyword evidence="2" id="KW-1185">Reference proteome</keyword>